<evidence type="ECO:0000313" key="24">
    <source>
        <dbReference type="EMBL" id="KAL0963833.1"/>
    </source>
</evidence>
<keyword evidence="14 22" id="KW-0472">Membrane</keyword>
<evidence type="ECO:0000256" key="15">
    <source>
        <dbReference type="ARBA" id="ARBA00024225"/>
    </source>
</evidence>
<feature type="compositionally biased region" description="Basic and acidic residues" evidence="21">
    <location>
        <begin position="271"/>
        <end position="280"/>
    </location>
</feature>
<evidence type="ECO:0000259" key="23">
    <source>
        <dbReference type="PROSITE" id="PS50939"/>
    </source>
</evidence>
<dbReference type="PROSITE" id="PS50939">
    <property type="entry name" value="CYTOCHROME_B561"/>
    <property type="match status" value="1"/>
</dbReference>
<dbReference type="SMART" id="SM00665">
    <property type="entry name" value="B561"/>
    <property type="match status" value="1"/>
</dbReference>
<dbReference type="AlphaFoldDB" id="A0ABD0W3Y1"/>
<evidence type="ECO:0000256" key="9">
    <source>
        <dbReference type="ARBA" id="ARBA00022967"/>
    </source>
</evidence>
<sequence length="280" mass="31223">MAMENFKQFLFALAAAVSVGFVAIIFVLRWVLYFKEGLAWDGGAAEFNWHPVLTVSGFIFMQGIAIVVYRLPWTWKCSKFMMKLIHAGLNILAFIFAVISLVAVFDFHNSQSIPNMYSLHSWVGLAAVILYSLQLVLGVCIYLIPLTPTNLRAVFMPLHIYSGLFIFTSVIATALMGITEKLIFGLKDPKYKDSPPEATFVNVLGMLIVLFGAVILWIVTRPSWKRPSEQVLLSHPTNGRESDDTKVGITLSQPTDQVDTEGSREARRRSGKLEDSGQAD</sequence>
<evidence type="ECO:0000256" key="8">
    <source>
        <dbReference type="ARBA" id="ARBA00022723"/>
    </source>
</evidence>
<keyword evidence="5" id="KW-1003">Cell membrane</keyword>
<dbReference type="Pfam" id="PF03188">
    <property type="entry name" value="Cytochrom_B561"/>
    <property type="match status" value="1"/>
</dbReference>
<dbReference type="FunFam" id="1.20.120.1770:FF:000001">
    <property type="entry name" value="Cytochrome b reductase 1"/>
    <property type="match status" value="1"/>
</dbReference>
<dbReference type="EMBL" id="JAGEUA010000010">
    <property type="protein sequence ID" value="KAL0963833.1"/>
    <property type="molecule type" value="Genomic_DNA"/>
</dbReference>
<evidence type="ECO:0000256" key="7">
    <source>
        <dbReference type="ARBA" id="ARBA00022692"/>
    </source>
</evidence>
<evidence type="ECO:0000256" key="5">
    <source>
        <dbReference type="ARBA" id="ARBA00022475"/>
    </source>
</evidence>
<feature type="transmembrane region" description="Helical" evidence="22">
    <location>
        <begin position="84"/>
        <end position="105"/>
    </location>
</feature>
<comment type="cofactor">
    <cofactor evidence="1">
        <name>heme b</name>
        <dbReference type="ChEBI" id="CHEBI:60344"/>
    </cofactor>
</comment>
<evidence type="ECO:0000256" key="14">
    <source>
        <dbReference type="ARBA" id="ARBA00023136"/>
    </source>
</evidence>
<reference evidence="24 25" key="1">
    <citation type="submission" date="2024-06" db="EMBL/GenBank/DDBJ databases">
        <authorList>
            <person name="Pan Q."/>
            <person name="Wen M."/>
            <person name="Jouanno E."/>
            <person name="Zahm M."/>
            <person name="Klopp C."/>
            <person name="Cabau C."/>
            <person name="Louis A."/>
            <person name="Berthelot C."/>
            <person name="Parey E."/>
            <person name="Roest Crollius H."/>
            <person name="Montfort J."/>
            <person name="Robinson-Rechavi M."/>
            <person name="Bouchez O."/>
            <person name="Lampietro C."/>
            <person name="Lopez Roques C."/>
            <person name="Donnadieu C."/>
            <person name="Postlethwait J."/>
            <person name="Bobe J."/>
            <person name="Verreycken H."/>
            <person name="Guiguen Y."/>
        </authorList>
    </citation>
    <scope>NUCLEOTIDE SEQUENCE [LARGE SCALE GENOMIC DNA]</scope>
    <source>
        <strain evidence="24">Up_M1</strain>
        <tissue evidence="24">Testis</tissue>
    </source>
</reference>
<dbReference type="InterPro" id="IPR006593">
    <property type="entry name" value="Cyt_b561/ferric_Rdtase_TM"/>
</dbReference>
<dbReference type="Proteomes" id="UP001557470">
    <property type="component" value="Unassembled WGS sequence"/>
</dbReference>
<keyword evidence="25" id="KW-1185">Reference proteome</keyword>
<evidence type="ECO:0000256" key="13">
    <source>
        <dbReference type="ARBA" id="ARBA00023004"/>
    </source>
</evidence>
<organism evidence="24 25">
    <name type="scientific">Umbra pygmaea</name>
    <name type="common">Eastern mudminnow</name>
    <dbReference type="NCBI Taxonomy" id="75934"/>
    <lineage>
        <taxon>Eukaryota</taxon>
        <taxon>Metazoa</taxon>
        <taxon>Chordata</taxon>
        <taxon>Craniata</taxon>
        <taxon>Vertebrata</taxon>
        <taxon>Euteleostomi</taxon>
        <taxon>Actinopterygii</taxon>
        <taxon>Neopterygii</taxon>
        <taxon>Teleostei</taxon>
        <taxon>Protacanthopterygii</taxon>
        <taxon>Esociformes</taxon>
        <taxon>Umbridae</taxon>
        <taxon>Umbra</taxon>
    </lineage>
</organism>
<keyword evidence="6" id="KW-0349">Heme</keyword>
<comment type="catalytic activity">
    <reaction evidence="19">
        <text>Fe(3+)(out) + L-ascorbate(in) = monodehydro-L-ascorbate radical(in) + Fe(2+)(out) + H(+)</text>
        <dbReference type="Rhea" id="RHEA:30403"/>
        <dbReference type="ChEBI" id="CHEBI:15378"/>
        <dbReference type="ChEBI" id="CHEBI:29033"/>
        <dbReference type="ChEBI" id="CHEBI:29034"/>
        <dbReference type="ChEBI" id="CHEBI:38290"/>
        <dbReference type="ChEBI" id="CHEBI:59513"/>
        <dbReference type="EC" id="7.2.1.3"/>
    </reaction>
    <physiologicalReaction direction="left-to-right" evidence="19">
        <dbReference type="Rhea" id="RHEA:30404"/>
    </physiologicalReaction>
</comment>
<keyword evidence="10" id="KW-0249">Electron transport</keyword>
<feature type="transmembrane region" description="Helical" evidence="22">
    <location>
        <begin position="125"/>
        <end position="146"/>
    </location>
</feature>
<evidence type="ECO:0000256" key="4">
    <source>
        <dbReference type="ARBA" id="ARBA00022448"/>
    </source>
</evidence>
<comment type="catalytic activity">
    <reaction evidence="18">
        <text>monodehydro-L-ascorbate radical(out) + L-ascorbate(in) = monodehydro-L-ascorbate radical(in) + L-ascorbate(out)</text>
        <dbReference type="Rhea" id="RHEA:66524"/>
        <dbReference type="ChEBI" id="CHEBI:38290"/>
        <dbReference type="ChEBI" id="CHEBI:59513"/>
    </reaction>
    <physiologicalReaction direction="left-to-right" evidence="18">
        <dbReference type="Rhea" id="RHEA:66525"/>
    </physiologicalReaction>
</comment>
<dbReference type="EC" id="7.2.1.3" evidence="15"/>
<dbReference type="PANTHER" id="PTHR10106:SF12">
    <property type="entry name" value="PLASMA MEMBRANE ASCORBATE-DEPENDENT REDUCTASE CYBRD1"/>
    <property type="match status" value="1"/>
</dbReference>
<keyword evidence="7 22" id="KW-0812">Transmembrane</keyword>
<protein>
    <recommendedName>
        <fullName evidence="16">Plasma membrane ascorbate-dependent reductase CYBRD1</fullName>
        <ecNumber evidence="15">7.2.1.3</ecNumber>
    </recommendedName>
    <alternativeName>
        <fullName evidence="17">Cytochrome b reductase 1</fullName>
    </alternativeName>
</protein>
<keyword evidence="11 22" id="KW-1133">Transmembrane helix</keyword>
<dbReference type="GO" id="GO:0140571">
    <property type="term" value="F:transmembrane ascorbate ferrireductase activity"/>
    <property type="evidence" value="ECO:0007669"/>
    <property type="project" value="UniProtKB-EC"/>
</dbReference>
<evidence type="ECO:0000256" key="19">
    <source>
        <dbReference type="ARBA" id="ARBA00048457"/>
    </source>
</evidence>
<evidence type="ECO:0000256" key="22">
    <source>
        <dbReference type="SAM" id="Phobius"/>
    </source>
</evidence>
<gene>
    <name evidence="24" type="ORF">UPYG_G00314200</name>
</gene>
<feature type="transmembrane region" description="Helical" evidence="22">
    <location>
        <begin position="158"/>
        <end position="178"/>
    </location>
</feature>
<evidence type="ECO:0000256" key="12">
    <source>
        <dbReference type="ARBA" id="ARBA00023002"/>
    </source>
</evidence>
<evidence type="ECO:0000256" key="1">
    <source>
        <dbReference type="ARBA" id="ARBA00001970"/>
    </source>
</evidence>
<comment type="subcellular location">
    <subcellularLocation>
        <location evidence="2">Apical cell membrane</location>
        <topology evidence="2">Multi-pass membrane protein</topology>
    </subcellularLocation>
</comment>
<comment type="subunit">
    <text evidence="3">Homodimer.</text>
</comment>
<feature type="domain" description="Cytochrome b561" evidence="23">
    <location>
        <begin position="15"/>
        <end position="220"/>
    </location>
</feature>
<comment type="caution">
    <text evidence="24">The sequence shown here is derived from an EMBL/GenBank/DDBJ whole genome shotgun (WGS) entry which is preliminary data.</text>
</comment>
<dbReference type="PANTHER" id="PTHR10106">
    <property type="entry name" value="CYTOCHROME B561-RELATED"/>
    <property type="match status" value="1"/>
</dbReference>
<feature type="transmembrane region" description="Helical" evidence="22">
    <location>
        <begin position="198"/>
        <end position="219"/>
    </location>
</feature>
<evidence type="ECO:0000256" key="17">
    <source>
        <dbReference type="ARBA" id="ARBA00031718"/>
    </source>
</evidence>
<keyword evidence="4" id="KW-0813">Transport</keyword>
<dbReference type="Gene3D" id="1.20.120.1770">
    <property type="match status" value="1"/>
</dbReference>
<feature type="transmembrane region" description="Helical" evidence="22">
    <location>
        <begin position="9"/>
        <end position="32"/>
    </location>
</feature>
<accession>A0ABD0W3Y1</accession>
<evidence type="ECO:0000256" key="2">
    <source>
        <dbReference type="ARBA" id="ARBA00004424"/>
    </source>
</evidence>
<evidence type="ECO:0000256" key="10">
    <source>
        <dbReference type="ARBA" id="ARBA00022982"/>
    </source>
</evidence>
<evidence type="ECO:0000256" key="20">
    <source>
        <dbReference type="ARBA" id="ARBA00049459"/>
    </source>
</evidence>
<evidence type="ECO:0000256" key="18">
    <source>
        <dbReference type="ARBA" id="ARBA00047447"/>
    </source>
</evidence>
<keyword evidence="8" id="KW-0479">Metal-binding</keyword>
<evidence type="ECO:0000256" key="3">
    <source>
        <dbReference type="ARBA" id="ARBA00011738"/>
    </source>
</evidence>
<evidence type="ECO:0000256" key="11">
    <source>
        <dbReference type="ARBA" id="ARBA00022989"/>
    </source>
</evidence>
<feature type="region of interest" description="Disordered" evidence="21">
    <location>
        <begin position="234"/>
        <end position="280"/>
    </location>
</feature>
<evidence type="ECO:0000256" key="6">
    <source>
        <dbReference type="ARBA" id="ARBA00022617"/>
    </source>
</evidence>
<keyword evidence="9" id="KW-1278">Translocase</keyword>
<comment type="catalytic activity">
    <reaction evidence="20">
        <text>Cu(2+)(out) + L-ascorbate(in) = Cu(+)(out) + monodehydro-L-ascorbate radical(in) + H(+)</text>
        <dbReference type="Rhea" id="RHEA:66656"/>
        <dbReference type="ChEBI" id="CHEBI:15378"/>
        <dbReference type="ChEBI" id="CHEBI:29036"/>
        <dbReference type="ChEBI" id="CHEBI:38290"/>
        <dbReference type="ChEBI" id="CHEBI:49552"/>
        <dbReference type="ChEBI" id="CHEBI:59513"/>
    </reaction>
    <physiologicalReaction direction="left-to-right" evidence="20">
        <dbReference type="Rhea" id="RHEA:66657"/>
    </physiologicalReaction>
</comment>
<evidence type="ECO:0000313" key="25">
    <source>
        <dbReference type="Proteomes" id="UP001557470"/>
    </source>
</evidence>
<dbReference type="InterPro" id="IPR043205">
    <property type="entry name" value="CYB561/CYBRD1-like"/>
</dbReference>
<keyword evidence="12" id="KW-0560">Oxidoreductase</keyword>
<evidence type="ECO:0000256" key="21">
    <source>
        <dbReference type="SAM" id="MobiDB-lite"/>
    </source>
</evidence>
<feature type="transmembrane region" description="Helical" evidence="22">
    <location>
        <begin position="52"/>
        <end position="72"/>
    </location>
</feature>
<name>A0ABD0W3Y1_UMBPY</name>
<evidence type="ECO:0000256" key="16">
    <source>
        <dbReference type="ARBA" id="ARBA00024244"/>
    </source>
</evidence>
<dbReference type="GO" id="GO:0016324">
    <property type="term" value="C:apical plasma membrane"/>
    <property type="evidence" value="ECO:0007669"/>
    <property type="project" value="UniProtKB-SubCell"/>
</dbReference>
<dbReference type="GO" id="GO:0046872">
    <property type="term" value="F:metal ion binding"/>
    <property type="evidence" value="ECO:0007669"/>
    <property type="project" value="UniProtKB-KW"/>
</dbReference>
<proteinExistence type="predicted"/>
<keyword evidence="13" id="KW-0408">Iron</keyword>